<feature type="chain" id="PRO_5035812939" description="Thioredoxin domain-containing protein" evidence="3">
    <location>
        <begin position="23"/>
        <end position="369"/>
    </location>
</feature>
<gene>
    <name evidence="5" type="ORF">CBOVIS_LOCUS9619</name>
</gene>
<feature type="region of interest" description="Disordered" evidence="1">
    <location>
        <begin position="27"/>
        <end position="85"/>
    </location>
</feature>
<keyword evidence="2" id="KW-0812">Transmembrane</keyword>
<dbReference type="EMBL" id="CADEPM010000006">
    <property type="protein sequence ID" value="CAB3407740.1"/>
    <property type="molecule type" value="Genomic_DNA"/>
</dbReference>
<evidence type="ECO:0000313" key="5">
    <source>
        <dbReference type="EMBL" id="CAB3407740.1"/>
    </source>
</evidence>
<reference evidence="5 6" key="1">
    <citation type="submission" date="2020-04" db="EMBL/GenBank/DDBJ databases">
        <authorList>
            <person name="Laetsch R D."/>
            <person name="Stevens L."/>
            <person name="Kumar S."/>
            <person name="Blaxter L. M."/>
        </authorList>
    </citation>
    <scope>NUCLEOTIDE SEQUENCE [LARGE SCALE GENOMIC DNA]</scope>
</reference>
<evidence type="ECO:0000256" key="1">
    <source>
        <dbReference type="SAM" id="MobiDB-lite"/>
    </source>
</evidence>
<dbReference type="OrthoDB" id="10264505at2759"/>
<accession>A0A8S1F204</accession>
<keyword evidence="2" id="KW-0472">Membrane</keyword>
<dbReference type="CDD" id="cd02961">
    <property type="entry name" value="PDI_a_family"/>
    <property type="match status" value="1"/>
</dbReference>
<feature type="domain" description="Thioredoxin" evidence="4">
    <location>
        <begin position="63"/>
        <end position="188"/>
    </location>
</feature>
<dbReference type="SUPFAM" id="SSF52833">
    <property type="entry name" value="Thioredoxin-like"/>
    <property type="match status" value="2"/>
</dbReference>
<proteinExistence type="predicted"/>
<keyword evidence="6" id="KW-1185">Reference proteome</keyword>
<feature type="signal peptide" evidence="3">
    <location>
        <begin position="1"/>
        <end position="22"/>
    </location>
</feature>
<dbReference type="AlphaFoldDB" id="A0A8S1F204"/>
<dbReference type="Proteomes" id="UP000494206">
    <property type="component" value="Unassembled WGS sequence"/>
</dbReference>
<feature type="transmembrane region" description="Helical" evidence="2">
    <location>
        <begin position="337"/>
        <end position="358"/>
    </location>
</feature>
<sequence>MRPILLFSLLVLLYISSNDVEARKKDKNLKVTVADEIPTPSQPRKTTGKNSKRAAKESPQQQKKFIQAAPASSNKHKDDDNSIDDVDEDRIDEILRDATKNLVIFLYDGKVPCPTCNEALSEVEEIDDDIEATGYVQVVKTDDRSVARELGINTFPALVYYRRKNPILYDGDFKDSENVLRWLRAHEEVATWDLTDDNFESRTDSHSPDEGAIDWFVMFYDADEGTSNAFVPLWETVAHKLRGLVNVGKIEISVNDDVKERFHIDENDCPVFLLFHRGKMYRYKDTAKDVRSLTTFALNKYKEQRGHRVPEPPTAIEQVYEFAKEKIMDIMDDNQTLSILGVGGLIAIVAVTLVVKAYRIRAENKNKTA</sequence>
<dbReference type="InterPro" id="IPR036249">
    <property type="entry name" value="Thioredoxin-like_sf"/>
</dbReference>
<keyword evidence="2" id="KW-1133">Transmembrane helix</keyword>
<dbReference type="Gene3D" id="3.40.30.10">
    <property type="entry name" value="Glutaredoxin"/>
    <property type="match status" value="2"/>
</dbReference>
<dbReference type="PANTHER" id="PTHR19991:SF2">
    <property type="entry name" value="GH08893P"/>
    <property type="match status" value="1"/>
</dbReference>
<protein>
    <recommendedName>
        <fullName evidence="4">Thioredoxin domain-containing protein</fullName>
    </recommendedName>
</protein>
<organism evidence="5 6">
    <name type="scientific">Caenorhabditis bovis</name>
    <dbReference type="NCBI Taxonomy" id="2654633"/>
    <lineage>
        <taxon>Eukaryota</taxon>
        <taxon>Metazoa</taxon>
        <taxon>Ecdysozoa</taxon>
        <taxon>Nematoda</taxon>
        <taxon>Chromadorea</taxon>
        <taxon>Rhabditida</taxon>
        <taxon>Rhabditina</taxon>
        <taxon>Rhabditomorpha</taxon>
        <taxon>Rhabditoidea</taxon>
        <taxon>Rhabditidae</taxon>
        <taxon>Peloderinae</taxon>
        <taxon>Caenorhabditis</taxon>
    </lineage>
</organism>
<comment type="caution">
    <text evidence="5">The sequence shown here is derived from an EMBL/GenBank/DDBJ whole genome shotgun (WGS) entry which is preliminary data.</text>
</comment>
<name>A0A8S1F204_9PELO</name>
<dbReference type="PROSITE" id="PS51352">
    <property type="entry name" value="THIOREDOXIN_2"/>
    <property type="match status" value="1"/>
</dbReference>
<dbReference type="PANTHER" id="PTHR19991">
    <property type="entry name" value="L 2 01289"/>
    <property type="match status" value="1"/>
</dbReference>
<evidence type="ECO:0000256" key="2">
    <source>
        <dbReference type="SAM" id="Phobius"/>
    </source>
</evidence>
<evidence type="ECO:0000256" key="3">
    <source>
        <dbReference type="SAM" id="SignalP"/>
    </source>
</evidence>
<evidence type="ECO:0000313" key="6">
    <source>
        <dbReference type="Proteomes" id="UP000494206"/>
    </source>
</evidence>
<keyword evidence="3" id="KW-0732">Signal</keyword>
<dbReference type="Pfam" id="PF13848">
    <property type="entry name" value="Thioredoxin_6"/>
    <property type="match status" value="1"/>
</dbReference>
<dbReference type="InterPro" id="IPR013766">
    <property type="entry name" value="Thioredoxin_domain"/>
</dbReference>
<evidence type="ECO:0000259" key="4">
    <source>
        <dbReference type="PROSITE" id="PS51352"/>
    </source>
</evidence>